<feature type="signal peptide" evidence="1">
    <location>
        <begin position="1"/>
        <end position="23"/>
    </location>
</feature>
<sequence>MAVTSKAFIVCILLVATIATAYGNVPRISLDQFCRERQCVDRYFPVCASDGQTYRNGCLLSLENCDRRVTQDYLLVEHVGECGSIKEY</sequence>
<feature type="chain" id="PRO_5046372593" evidence="1">
    <location>
        <begin position="24"/>
        <end position="88"/>
    </location>
</feature>
<evidence type="ECO:0000313" key="4">
    <source>
        <dbReference type="RefSeq" id="XP_005107126.1"/>
    </source>
</evidence>
<dbReference type="GeneID" id="101854279"/>
<proteinExistence type="predicted"/>
<dbReference type="Pfam" id="PF07648">
    <property type="entry name" value="Kazal_2"/>
    <property type="match status" value="1"/>
</dbReference>
<accession>A0ABM0K2D7</accession>
<dbReference type="PROSITE" id="PS51465">
    <property type="entry name" value="KAZAL_2"/>
    <property type="match status" value="1"/>
</dbReference>
<dbReference type="RefSeq" id="XP_005107126.1">
    <property type="nucleotide sequence ID" value="XM_005107069.3"/>
</dbReference>
<dbReference type="InterPro" id="IPR002350">
    <property type="entry name" value="Kazal_dom"/>
</dbReference>
<dbReference type="SUPFAM" id="SSF100895">
    <property type="entry name" value="Kazal-type serine protease inhibitors"/>
    <property type="match status" value="1"/>
</dbReference>
<organism evidence="3 4">
    <name type="scientific">Aplysia californica</name>
    <name type="common">California sea hare</name>
    <dbReference type="NCBI Taxonomy" id="6500"/>
    <lineage>
        <taxon>Eukaryota</taxon>
        <taxon>Metazoa</taxon>
        <taxon>Spiralia</taxon>
        <taxon>Lophotrochozoa</taxon>
        <taxon>Mollusca</taxon>
        <taxon>Gastropoda</taxon>
        <taxon>Heterobranchia</taxon>
        <taxon>Euthyneura</taxon>
        <taxon>Tectipleura</taxon>
        <taxon>Aplysiida</taxon>
        <taxon>Aplysioidea</taxon>
        <taxon>Aplysiidae</taxon>
        <taxon>Aplysia</taxon>
    </lineage>
</organism>
<keyword evidence="3" id="KW-1185">Reference proteome</keyword>
<protein>
    <submittedName>
        <fullName evidence="4">Turripeptide Ici9.2</fullName>
    </submittedName>
</protein>
<dbReference type="Proteomes" id="UP000694888">
    <property type="component" value="Unplaced"/>
</dbReference>
<gene>
    <name evidence="4" type="primary">LOC101854279</name>
</gene>
<dbReference type="InterPro" id="IPR036058">
    <property type="entry name" value="Kazal_dom_sf"/>
</dbReference>
<dbReference type="Gene3D" id="3.30.60.30">
    <property type="match status" value="1"/>
</dbReference>
<dbReference type="SMART" id="SM00280">
    <property type="entry name" value="KAZAL"/>
    <property type="match status" value="1"/>
</dbReference>
<evidence type="ECO:0000313" key="3">
    <source>
        <dbReference type="Proteomes" id="UP000694888"/>
    </source>
</evidence>
<reference evidence="4" key="1">
    <citation type="submission" date="2025-08" db="UniProtKB">
        <authorList>
            <consortium name="RefSeq"/>
        </authorList>
    </citation>
    <scope>IDENTIFICATION</scope>
</reference>
<keyword evidence="1" id="KW-0732">Signal</keyword>
<feature type="domain" description="Kazal-like" evidence="2">
    <location>
        <begin position="28"/>
        <end position="84"/>
    </location>
</feature>
<evidence type="ECO:0000259" key="2">
    <source>
        <dbReference type="PROSITE" id="PS51465"/>
    </source>
</evidence>
<name>A0ABM0K2D7_APLCA</name>
<evidence type="ECO:0000256" key="1">
    <source>
        <dbReference type="SAM" id="SignalP"/>
    </source>
</evidence>